<reference evidence="1" key="1">
    <citation type="thesis" date="2021" institute="BYU ScholarsArchive" country="Provo, UT, USA">
        <title>Applications of and Algorithms for Genome Assembly and Genomic Analyses with an Emphasis on Marine Teleosts.</title>
        <authorList>
            <person name="Pickett B.D."/>
        </authorList>
    </citation>
    <scope>NUCLEOTIDE SEQUENCE</scope>
    <source>
        <strain evidence="1">HI-2016</strain>
    </source>
</reference>
<accession>A0A8T2N114</accession>
<sequence length="67" mass="7356">MAGDAKEEVWSQPQDPLVLGGAHVFISLTTTEGRSFLKSRALHPDGPIRDTEEDGDIWDSLEGLIYS</sequence>
<dbReference type="AlphaFoldDB" id="A0A8T2N114"/>
<dbReference type="Proteomes" id="UP000824540">
    <property type="component" value="Unassembled WGS sequence"/>
</dbReference>
<comment type="caution">
    <text evidence="1">The sequence shown here is derived from an EMBL/GenBank/DDBJ whole genome shotgun (WGS) entry which is preliminary data.</text>
</comment>
<keyword evidence="2" id="KW-1185">Reference proteome</keyword>
<organism evidence="1 2">
    <name type="scientific">Albula glossodonta</name>
    <name type="common">roundjaw bonefish</name>
    <dbReference type="NCBI Taxonomy" id="121402"/>
    <lineage>
        <taxon>Eukaryota</taxon>
        <taxon>Metazoa</taxon>
        <taxon>Chordata</taxon>
        <taxon>Craniata</taxon>
        <taxon>Vertebrata</taxon>
        <taxon>Euteleostomi</taxon>
        <taxon>Actinopterygii</taxon>
        <taxon>Neopterygii</taxon>
        <taxon>Teleostei</taxon>
        <taxon>Albuliformes</taxon>
        <taxon>Albulidae</taxon>
        <taxon>Albula</taxon>
    </lineage>
</organism>
<gene>
    <name evidence="1" type="ORF">JZ751_016147</name>
</gene>
<dbReference type="EMBL" id="JAFBMS010000261">
    <property type="protein sequence ID" value="KAG9332081.1"/>
    <property type="molecule type" value="Genomic_DNA"/>
</dbReference>
<evidence type="ECO:0000313" key="1">
    <source>
        <dbReference type="EMBL" id="KAG9332081.1"/>
    </source>
</evidence>
<protein>
    <submittedName>
        <fullName evidence="1">Uncharacterized protein</fullName>
    </submittedName>
</protein>
<name>A0A8T2N114_9TELE</name>
<evidence type="ECO:0000313" key="2">
    <source>
        <dbReference type="Proteomes" id="UP000824540"/>
    </source>
</evidence>
<proteinExistence type="predicted"/>